<evidence type="ECO:0000313" key="1">
    <source>
        <dbReference type="EMBL" id="AIF14270.1"/>
    </source>
</evidence>
<sequence length="91" mass="10514">MSEKEFTPGGEDWEEQLLEQLSKMFNDMGMPMDTETIRGMMDQIRGQFEEMGIDPEKMAGEKIELNLEATMNDLAKMMGGKFPQKNQYLLK</sequence>
<accession>A0A075HGD8</accession>
<dbReference type="AlphaFoldDB" id="A0A075HGD8"/>
<organism evidence="1">
    <name type="scientific">uncultured marine group II/III euryarchaeote KM3_66_F08</name>
    <dbReference type="NCBI Taxonomy" id="1456482"/>
    <lineage>
        <taxon>Archaea</taxon>
        <taxon>Methanobacteriati</taxon>
        <taxon>Methanobacteriota</taxon>
        <taxon>environmental samples</taxon>
    </lineage>
</organism>
<name>A0A075HGD8_9EURY</name>
<dbReference type="EMBL" id="KF900996">
    <property type="protein sequence ID" value="AIF14270.1"/>
    <property type="molecule type" value="Genomic_DNA"/>
</dbReference>
<protein>
    <submittedName>
        <fullName evidence="1">Uncharacterized protein</fullName>
    </submittedName>
</protein>
<proteinExistence type="predicted"/>
<reference evidence="1" key="1">
    <citation type="journal article" date="2014" name="Genome Biol. Evol.">
        <title>Pangenome evidence for extensive interdomain horizontal transfer affecting lineage core and shell genes in uncultured planktonic thaumarchaeota and euryarchaeota.</title>
        <authorList>
            <person name="Deschamps P."/>
            <person name="Zivanovic Y."/>
            <person name="Moreira D."/>
            <person name="Rodriguez-Valera F."/>
            <person name="Lopez-Garcia P."/>
        </authorList>
    </citation>
    <scope>NUCLEOTIDE SEQUENCE</scope>
</reference>